<dbReference type="EMBL" id="CAACYI010000001">
    <property type="protein sequence ID" value="VFB15529.1"/>
    <property type="molecule type" value="Genomic_DNA"/>
</dbReference>
<dbReference type="GO" id="GO:0160147">
    <property type="term" value="F:tRNA pseudouridine(38-40) synthase activity"/>
    <property type="evidence" value="ECO:0007669"/>
    <property type="project" value="UniProtKB-EC"/>
</dbReference>
<dbReference type="HAMAP" id="MF_00171">
    <property type="entry name" value="TruA"/>
    <property type="match status" value="1"/>
</dbReference>
<feature type="active site" description="Nucleophile" evidence="4 5">
    <location>
        <position position="53"/>
    </location>
</feature>
<dbReference type="InterPro" id="IPR001406">
    <property type="entry name" value="PsdUridine_synth_TruA"/>
</dbReference>
<dbReference type="Gene3D" id="3.30.70.580">
    <property type="entry name" value="Pseudouridine synthase I, catalytic domain, N-terminal subdomain"/>
    <property type="match status" value="1"/>
</dbReference>
<comment type="function">
    <text evidence="4">Formation of pseudouridine at positions 38, 39 and 40 in the anticodon stem and loop of transfer RNAs.</text>
</comment>
<dbReference type="RefSeq" id="WP_131747848.1">
    <property type="nucleotide sequence ID" value="NZ_CAACYI010000001.1"/>
</dbReference>
<evidence type="ECO:0000256" key="7">
    <source>
        <dbReference type="RuleBase" id="RU003792"/>
    </source>
</evidence>
<dbReference type="Gene3D" id="3.30.70.660">
    <property type="entry name" value="Pseudouridine synthase I, catalytic domain, C-terminal subdomain"/>
    <property type="match status" value="1"/>
</dbReference>
<dbReference type="InterPro" id="IPR020103">
    <property type="entry name" value="PsdUridine_synth_cat_dom_sf"/>
</dbReference>
<dbReference type="FunFam" id="3.30.70.580:FF:000001">
    <property type="entry name" value="tRNA pseudouridine synthase A"/>
    <property type="match status" value="1"/>
</dbReference>
<comment type="caution">
    <text evidence="4">Lacks conserved residue(s) required for the propagation of feature annotation.</text>
</comment>
<dbReference type="InterPro" id="IPR020097">
    <property type="entry name" value="PsdUridine_synth_TruA_a/b_dom"/>
</dbReference>
<dbReference type="PIRSF" id="PIRSF001430">
    <property type="entry name" value="tRNA_psdUrid_synth"/>
    <property type="match status" value="1"/>
</dbReference>
<keyword evidence="2 4" id="KW-0819">tRNA processing</keyword>
<evidence type="ECO:0000313" key="9">
    <source>
        <dbReference type="EMBL" id="VFB15529.1"/>
    </source>
</evidence>
<dbReference type="PANTHER" id="PTHR11142">
    <property type="entry name" value="PSEUDOURIDYLATE SYNTHASE"/>
    <property type="match status" value="1"/>
</dbReference>
<dbReference type="Proteomes" id="UP000377798">
    <property type="component" value="Unassembled WGS sequence"/>
</dbReference>
<organism evidence="9 10">
    <name type="scientific">Urinicoccus massiliensis</name>
    <dbReference type="NCBI Taxonomy" id="1723382"/>
    <lineage>
        <taxon>Bacteria</taxon>
        <taxon>Bacillati</taxon>
        <taxon>Bacillota</taxon>
        <taxon>Tissierellia</taxon>
        <taxon>Tissierellales</taxon>
        <taxon>Peptoniphilaceae</taxon>
        <taxon>Urinicoccus</taxon>
    </lineage>
</organism>
<dbReference type="GO" id="GO:0031119">
    <property type="term" value="P:tRNA pseudouridine synthesis"/>
    <property type="evidence" value="ECO:0007669"/>
    <property type="project" value="UniProtKB-UniRule"/>
</dbReference>
<comment type="caution">
    <text evidence="9">The sequence shown here is derived from an EMBL/GenBank/DDBJ whole genome shotgun (WGS) entry which is preliminary data.</text>
</comment>
<feature type="domain" description="Pseudouridine synthase I TruA alpha/beta" evidence="8">
    <location>
        <begin position="144"/>
        <end position="245"/>
    </location>
</feature>
<feature type="binding site" evidence="4 6">
    <location>
        <position position="111"/>
    </location>
    <ligand>
        <name>substrate</name>
    </ligand>
</feature>
<dbReference type="SUPFAM" id="SSF55120">
    <property type="entry name" value="Pseudouridine synthase"/>
    <property type="match status" value="1"/>
</dbReference>
<dbReference type="CDD" id="cd02570">
    <property type="entry name" value="PseudoU_synth_EcTruA"/>
    <property type="match status" value="1"/>
</dbReference>
<dbReference type="Pfam" id="PF01416">
    <property type="entry name" value="PseudoU_synth_1"/>
    <property type="match status" value="2"/>
</dbReference>
<keyword evidence="10" id="KW-1185">Reference proteome</keyword>
<dbReference type="InterPro" id="IPR020094">
    <property type="entry name" value="TruA/RsuA/RluB/E/F_N"/>
</dbReference>
<evidence type="ECO:0000256" key="1">
    <source>
        <dbReference type="ARBA" id="ARBA00009375"/>
    </source>
</evidence>
<dbReference type="AlphaFoldDB" id="A0A8H2M2U0"/>
<comment type="similarity">
    <text evidence="1 4 7">Belongs to the tRNA pseudouridine synthase TruA family.</text>
</comment>
<evidence type="ECO:0000256" key="2">
    <source>
        <dbReference type="ARBA" id="ARBA00022694"/>
    </source>
</evidence>
<dbReference type="EC" id="5.4.99.12" evidence="4"/>
<dbReference type="NCBIfam" id="TIGR00071">
    <property type="entry name" value="hisT_truA"/>
    <property type="match status" value="1"/>
</dbReference>
<dbReference type="InterPro" id="IPR020095">
    <property type="entry name" value="PsdUridine_synth_TruA_C"/>
</dbReference>
<evidence type="ECO:0000313" key="10">
    <source>
        <dbReference type="Proteomes" id="UP000377798"/>
    </source>
</evidence>
<comment type="subunit">
    <text evidence="4">Homodimer.</text>
</comment>
<reference evidence="9 10" key="1">
    <citation type="submission" date="2019-02" db="EMBL/GenBank/DDBJ databases">
        <authorList>
            <consortium name="Pathogen Informatics"/>
        </authorList>
    </citation>
    <scope>NUCLEOTIDE SEQUENCE [LARGE SCALE GENOMIC DNA]</scope>
    <source>
        <strain evidence="9 10">3012STDY7089603</strain>
    </source>
</reference>
<sequence length="245" mass="28176">MERNLKLTVAYDGTNYHGYQDQPGLKTVEGRFKEALEATFLQEIDLKSAGRTDKGVHSQGQVVNFKVDTDIDLGNLPRVVNFNLPPDISVLGVQVVDQDFHARFSAKAKLYRYVIYNGRYRNPLYENRACFVHFPLDEKKMEEALKDLPGLRDFGVFMGRHAVVKDTYRNLYRVDVKRKKDLIVVHFYGKSFLKNMIRRIMGTSIEIGRGLKDTNTLKRALESQDKTYLGPTAPAEGLYLMRVDY</sequence>
<evidence type="ECO:0000256" key="6">
    <source>
        <dbReference type="PIRSR" id="PIRSR001430-2"/>
    </source>
</evidence>
<feature type="domain" description="Pseudouridine synthase I TruA alpha/beta" evidence="8">
    <location>
        <begin position="9"/>
        <end position="104"/>
    </location>
</feature>
<comment type="catalytic activity">
    <reaction evidence="4 7">
        <text>uridine(38/39/40) in tRNA = pseudouridine(38/39/40) in tRNA</text>
        <dbReference type="Rhea" id="RHEA:22376"/>
        <dbReference type="Rhea" id="RHEA-COMP:10085"/>
        <dbReference type="Rhea" id="RHEA-COMP:10087"/>
        <dbReference type="ChEBI" id="CHEBI:65314"/>
        <dbReference type="ChEBI" id="CHEBI:65315"/>
        <dbReference type="EC" id="5.4.99.12"/>
    </reaction>
</comment>
<keyword evidence="3 4" id="KW-0413">Isomerase</keyword>
<evidence type="ECO:0000256" key="5">
    <source>
        <dbReference type="PIRSR" id="PIRSR001430-1"/>
    </source>
</evidence>
<dbReference type="GO" id="GO:0003723">
    <property type="term" value="F:RNA binding"/>
    <property type="evidence" value="ECO:0007669"/>
    <property type="project" value="InterPro"/>
</dbReference>
<evidence type="ECO:0000259" key="8">
    <source>
        <dbReference type="Pfam" id="PF01416"/>
    </source>
</evidence>
<protein>
    <recommendedName>
        <fullName evidence="4">tRNA pseudouridine synthase A</fullName>
        <ecNumber evidence="4">5.4.99.12</ecNumber>
    </recommendedName>
    <alternativeName>
        <fullName evidence="4">tRNA pseudouridine(38-40) synthase</fullName>
    </alternativeName>
    <alternativeName>
        <fullName evidence="4">tRNA pseudouridylate synthase I</fullName>
    </alternativeName>
    <alternativeName>
        <fullName evidence="4">tRNA-uridine isomerase I</fullName>
    </alternativeName>
</protein>
<gene>
    <name evidence="4 9" type="primary">truA</name>
    <name evidence="9" type="ORF">NCTC13150_00024</name>
</gene>
<dbReference type="PANTHER" id="PTHR11142:SF0">
    <property type="entry name" value="TRNA PSEUDOURIDINE SYNTHASE-LIKE 1"/>
    <property type="match status" value="1"/>
</dbReference>
<proteinExistence type="inferred from homology"/>
<name>A0A8H2M2U0_9FIRM</name>
<evidence type="ECO:0000256" key="4">
    <source>
        <dbReference type="HAMAP-Rule" id="MF_00171"/>
    </source>
</evidence>
<evidence type="ECO:0000256" key="3">
    <source>
        <dbReference type="ARBA" id="ARBA00023235"/>
    </source>
</evidence>
<accession>A0A8H2M2U0</accession>